<proteinExistence type="predicted"/>
<evidence type="ECO:0000313" key="2">
    <source>
        <dbReference type="Proteomes" id="UP000594263"/>
    </source>
</evidence>
<keyword evidence="2" id="KW-1185">Reference proteome</keyword>
<organism evidence="1 2">
    <name type="scientific">Kalanchoe fedtschenkoi</name>
    <name type="common">Lavender scallops</name>
    <name type="synonym">South American air plant</name>
    <dbReference type="NCBI Taxonomy" id="63787"/>
    <lineage>
        <taxon>Eukaryota</taxon>
        <taxon>Viridiplantae</taxon>
        <taxon>Streptophyta</taxon>
        <taxon>Embryophyta</taxon>
        <taxon>Tracheophyta</taxon>
        <taxon>Spermatophyta</taxon>
        <taxon>Magnoliopsida</taxon>
        <taxon>eudicotyledons</taxon>
        <taxon>Gunneridae</taxon>
        <taxon>Pentapetalae</taxon>
        <taxon>Saxifragales</taxon>
        <taxon>Crassulaceae</taxon>
        <taxon>Kalanchoe</taxon>
    </lineage>
</organism>
<accession>A0A7N0UK76</accession>
<dbReference type="EnsemblPlants" id="Kaladp0068s0344.1.v1.1">
    <property type="protein sequence ID" value="Kaladp0068s0344.1.v1.1"/>
    <property type="gene ID" value="Kaladp0068s0344.v1.1"/>
</dbReference>
<dbReference type="Gramene" id="Kaladp0068s0344.1.v1.1">
    <property type="protein sequence ID" value="Kaladp0068s0344.1.v1.1"/>
    <property type="gene ID" value="Kaladp0068s0344.v1.1"/>
</dbReference>
<sequence>MGGVSRLKKAARRMAFFACVPFFRNSAAVVSAAVPAGSVNVCKLEAETESSASCSSLAAKVGRSSAYSS</sequence>
<protein>
    <submittedName>
        <fullName evidence="1">Uncharacterized protein</fullName>
    </submittedName>
</protein>
<dbReference type="AlphaFoldDB" id="A0A7N0UK76"/>
<name>A0A7N0UK76_KALFE</name>
<evidence type="ECO:0000313" key="1">
    <source>
        <dbReference type="EnsemblPlants" id="Kaladp0068s0344.1.v1.1"/>
    </source>
</evidence>
<dbReference type="Proteomes" id="UP000594263">
    <property type="component" value="Unplaced"/>
</dbReference>
<reference evidence="1" key="1">
    <citation type="submission" date="2021-01" db="UniProtKB">
        <authorList>
            <consortium name="EnsemblPlants"/>
        </authorList>
    </citation>
    <scope>IDENTIFICATION</scope>
</reference>